<gene>
    <name evidence="2" type="ORF">FE633_08315</name>
</gene>
<reference evidence="2 3" key="1">
    <citation type="submission" date="2019-05" db="EMBL/GenBank/DDBJ databases">
        <title>Streptomyces sp. NEAU-C151, a novel actinomycete isolated from soil.</title>
        <authorList>
            <person name="Han L."/>
            <person name="Jiang H."/>
        </authorList>
    </citation>
    <scope>NUCLEOTIDE SEQUENCE [LARGE SCALE GENOMIC DNA]</scope>
    <source>
        <strain evidence="2 3">NEAU-C151</strain>
    </source>
</reference>
<keyword evidence="3" id="KW-1185">Reference proteome</keyword>
<evidence type="ECO:0000256" key="1">
    <source>
        <dbReference type="SAM" id="MobiDB-lite"/>
    </source>
</evidence>
<dbReference type="AlphaFoldDB" id="A0A5R9G122"/>
<proteinExistence type="predicted"/>
<feature type="region of interest" description="Disordered" evidence="1">
    <location>
        <begin position="81"/>
        <end position="120"/>
    </location>
</feature>
<sequence length="120" mass="13155">MRAAAFSSPPFFVSKPRAVSDVSRGLCPTFPEQNEEVADGVRSYESTRRALWPANSFMVSVTDPAAGRRCVLTSFGVNRTRAGHEEESGSWTSFAPPAGRRRSPRRPSTPPLCRSRVAPM</sequence>
<organism evidence="2 3">
    <name type="scientific">Streptomyces montanus</name>
    <dbReference type="NCBI Taxonomy" id="2580423"/>
    <lineage>
        <taxon>Bacteria</taxon>
        <taxon>Bacillati</taxon>
        <taxon>Actinomycetota</taxon>
        <taxon>Actinomycetes</taxon>
        <taxon>Kitasatosporales</taxon>
        <taxon>Streptomycetaceae</taxon>
        <taxon>Streptomyces</taxon>
    </lineage>
</organism>
<evidence type="ECO:0000313" key="2">
    <source>
        <dbReference type="EMBL" id="TLS46683.1"/>
    </source>
</evidence>
<comment type="caution">
    <text evidence="2">The sequence shown here is derived from an EMBL/GenBank/DDBJ whole genome shotgun (WGS) entry which is preliminary data.</text>
</comment>
<name>A0A5R9G122_9ACTN</name>
<accession>A0A5R9G122</accession>
<dbReference type="EMBL" id="VBZC01000007">
    <property type="protein sequence ID" value="TLS46683.1"/>
    <property type="molecule type" value="Genomic_DNA"/>
</dbReference>
<feature type="compositionally biased region" description="Low complexity" evidence="1">
    <location>
        <begin position="111"/>
        <end position="120"/>
    </location>
</feature>
<evidence type="ECO:0000313" key="3">
    <source>
        <dbReference type="Proteomes" id="UP000305906"/>
    </source>
</evidence>
<protein>
    <submittedName>
        <fullName evidence="2">Uncharacterized protein</fullName>
    </submittedName>
</protein>
<dbReference type="Proteomes" id="UP000305906">
    <property type="component" value="Unassembled WGS sequence"/>
</dbReference>